<dbReference type="Pfam" id="PF14899">
    <property type="entry name" value="DUF4492"/>
    <property type="match status" value="1"/>
</dbReference>
<dbReference type="InterPro" id="IPR027853">
    <property type="entry name" value="DUF4492"/>
</dbReference>
<evidence type="ECO:0000313" key="4">
    <source>
        <dbReference type="EMBL" id="RYT78334.1"/>
    </source>
</evidence>
<keyword evidence="1" id="KW-0812">Transmembrane</keyword>
<evidence type="ECO:0000313" key="6">
    <source>
        <dbReference type="Proteomes" id="UP000286003"/>
    </source>
</evidence>
<keyword evidence="1" id="KW-1133">Transmembrane helix</keyword>
<keyword evidence="7" id="KW-1185">Reference proteome</keyword>
<organism evidence="2 5">
    <name type="scientific">Bacteroides intestinalis</name>
    <dbReference type="NCBI Taxonomy" id="329854"/>
    <lineage>
        <taxon>Bacteria</taxon>
        <taxon>Pseudomonadati</taxon>
        <taxon>Bacteroidota</taxon>
        <taxon>Bacteroidia</taxon>
        <taxon>Bacteroidales</taxon>
        <taxon>Bacteroidaceae</taxon>
        <taxon>Bacteroides</taxon>
    </lineage>
</organism>
<dbReference type="Proteomes" id="UP000285013">
    <property type="component" value="Unassembled WGS sequence"/>
</dbReference>
<evidence type="ECO:0000313" key="7">
    <source>
        <dbReference type="Proteomes" id="UP000291191"/>
    </source>
</evidence>
<evidence type="ECO:0000313" key="5">
    <source>
        <dbReference type="Proteomes" id="UP000285013"/>
    </source>
</evidence>
<reference evidence="4 7" key="2">
    <citation type="journal article" date="2019" name="Science, e1252229">
        <title>Invertible promoters mediate bacterial phase variation, antibiotic resistance, and host adaptation in the gut.</title>
        <authorList>
            <person name="Jiang X."/>
            <person name="Hall A.B."/>
            <person name="Arthur T.D."/>
            <person name="Plichta D.R."/>
            <person name="Covington C.T."/>
            <person name="Poyet M."/>
            <person name="Crothers J."/>
            <person name="Moses P.L."/>
            <person name="Tolonen A.C."/>
            <person name="Vlamakis H."/>
            <person name="Alm E.J."/>
            <person name="Xavier R.J."/>
        </authorList>
    </citation>
    <scope>NUCLEOTIDE SEQUENCE [LARGE SCALE GENOMIC DNA]</scope>
    <source>
        <strain evidence="7">bf_0095</strain>
        <strain evidence="4">Bf_0095</strain>
    </source>
</reference>
<comment type="caution">
    <text evidence="2">The sequence shown here is derived from an EMBL/GenBank/DDBJ whole genome shotgun (WGS) entry which is preliminary data.</text>
</comment>
<keyword evidence="1" id="KW-0472">Membrane</keyword>
<gene>
    <name evidence="3" type="ORF">DWZ32_14130</name>
    <name evidence="2" type="ORF">DWZ95_10685</name>
    <name evidence="4" type="ORF">EAJ06_18840</name>
</gene>
<dbReference type="RefSeq" id="WP_007663461.1">
    <property type="nucleotide sequence ID" value="NZ_BAABZC010000001.1"/>
</dbReference>
<dbReference type="Proteomes" id="UP000291191">
    <property type="component" value="Unassembled WGS sequence"/>
</dbReference>
<sequence>MKNTIQKIWRFYVDGFRGMTLGKTLWLIILVKLFIMFFILRIFFFPNYLNSSAVGEDKEEYVSRELIDRALGDPPSSTPD</sequence>
<dbReference type="GeneID" id="26159969"/>
<evidence type="ECO:0000313" key="3">
    <source>
        <dbReference type="EMBL" id="RHN05731.1"/>
    </source>
</evidence>
<accession>A0A415N9G3</accession>
<dbReference type="EMBL" id="QRPE01000010">
    <property type="protein sequence ID" value="RHL93259.1"/>
    <property type="molecule type" value="Genomic_DNA"/>
</dbReference>
<dbReference type="EMBL" id="RCXO01000029">
    <property type="protein sequence ID" value="RYT78334.1"/>
    <property type="molecule type" value="Genomic_DNA"/>
</dbReference>
<name>A0A415N9G3_9BACE</name>
<feature type="transmembrane region" description="Helical" evidence="1">
    <location>
        <begin position="25"/>
        <end position="44"/>
    </location>
</feature>
<reference evidence="5 6" key="1">
    <citation type="submission" date="2018-08" db="EMBL/GenBank/DDBJ databases">
        <title>A genome reference for cultivated species of the human gut microbiota.</title>
        <authorList>
            <person name="Zou Y."/>
            <person name="Xue W."/>
            <person name="Luo G."/>
        </authorList>
    </citation>
    <scope>NUCLEOTIDE SEQUENCE [LARGE SCALE GENOMIC DNA]</scope>
    <source>
        <strain evidence="3 6">AF31-23</strain>
        <strain evidence="2 5">AF36-16BH</strain>
    </source>
</reference>
<protein>
    <submittedName>
        <fullName evidence="2">DUF4492 domain-containing protein</fullName>
    </submittedName>
</protein>
<evidence type="ECO:0000256" key="1">
    <source>
        <dbReference type="SAM" id="Phobius"/>
    </source>
</evidence>
<evidence type="ECO:0000313" key="2">
    <source>
        <dbReference type="EMBL" id="RHL93259.1"/>
    </source>
</evidence>
<dbReference type="Proteomes" id="UP000286003">
    <property type="component" value="Unassembled WGS sequence"/>
</dbReference>
<dbReference type="OrthoDB" id="1122086at2"/>
<dbReference type="AlphaFoldDB" id="A0A415N9G3"/>
<dbReference type="EMBL" id="QRQM01000015">
    <property type="protein sequence ID" value="RHN05731.1"/>
    <property type="molecule type" value="Genomic_DNA"/>
</dbReference>
<proteinExistence type="predicted"/>